<dbReference type="EMBL" id="MU032353">
    <property type="protein sequence ID" value="KAF3760162.1"/>
    <property type="molecule type" value="Genomic_DNA"/>
</dbReference>
<dbReference type="Pfam" id="PF01613">
    <property type="entry name" value="Flavin_Reduct"/>
    <property type="match status" value="1"/>
</dbReference>
<sequence>PHSHTTATATLSEQLRAVMRLLPHPVVVCTAAAAASSSTSSGPRGMTMSSFTSLSLHPTPLVTFNMARPSRTLDAVAESRRFNIHVLSGDVEGARVADWFRRGNASDLGVFEAERMREGCGCEVLSRGGEEQGEGSEEAPLLGGKGVLYALQCRLLDDEPHRGLVGVRDHVVVLAEVVDIVEGIGRGAEEEEVFGLAYADRRYRQIGATMVSE</sequence>
<dbReference type="Proteomes" id="UP000803844">
    <property type="component" value="Unassembled WGS sequence"/>
</dbReference>
<evidence type="ECO:0000313" key="4">
    <source>
        <dbReference type="Proteomes" id="UP000803844"/>
    </source>
</evidence>
<dbReference type="OrthoDB" id="2015405at2759"/>
<feature type="non-terminal residue" evidence="3">
    <location>
        <position position="213"/>
    </location>
</feature>
<evidence type="ECO:0000256" key="1">
    <source>
        <dbReference type="ARBA" id="ARBA00023002"/>
    </source>
</evidence>
<feature type="domain" description="Flavin reductase like" evidence="2">
    <location>
        <begin position="19"/>
        <end position="205"/>
    </location>
</feature>
<dbReference type="SMART" id="SM00903">
    <property type="entry name" value="Flavin_Reduct"/>
    <property type="match status" value="1"/>
</dbReference>
<dbReference type="AlphaFoldDB" id="A0A9P4XRH6"/>
<dbReference type="RefSeq" id="XP_040771141.1">
    <property type="nucleotide sequence ID" value="XM_040915951.1"/>
</dbReference>
<dbReference type="PANTHER" id="PTHR30466:SF1">
    <property type="entry name" value="FMN REDUCTASE (NADH) RUTF"/>
    <property type="match status" value="1"/>
</dbReference>
<dbReference type="InterPro" id="IPR002563">
    <property type="entry name" value="Flavin_Rdtase-like_dom"/>
</dbReference>
<dbReference type="GO" id="GO:0010181">
    <property type="term" value="F:FMN binding"/>
    <property type="evidence" value="ECO:0007669"/>
    <property type="project" value="InterPro"/>
</dbReference>
<evidence type="ECO:0000259" key="2">
    <source>
        <dbReference type="SMART" id="SM00903"/>
    </source>
</evidence>
<dbReference type="GeneID" id="63833080"/>
<feature type="non-terminal residue" evidence="3">
    <location>
        <position position="1"/>
    </location>
</feature>
<gene>
    <name evidence="3" type="ORF">M406DRAFT_233843</name>
</gene>
<accession>A0A9P4XRH6</accession>
<keyword evidence="1" id="KW-0560">Oxidoreductase</keyword>
<name>A0A9P4XRH6_CRYP1</name>
<comment type="caution">
    <text evidence="3">The sequence shown here is derived from an EMBL/GenBank/DDBJ whole genome shotgun (WGS) entry which is preliminary data.</text>
</comment>
<dbReference type="SUPFAM" id="SSF50475">
    <property type="entry name" value="FMN-binding split barrel"/>
    <property type="match status" value="1"/>
</dbReference>
<dbReference type="InterPro" id="IPR012349">
    <property type="entry name" value="Split_barrel_FMN-bd"/>
</dbReference>
<protein>
    <recommendedName>
        <fullName evidence="2">Flavin reductase like domain-containing protein</fullName>
    </recommendedName>
</protein>
<dbReference type="InterPro" id="IPR050268">
    <property type="entry name" value="NADH-dep_flavin_reductase"/>
</dbReference>
<reference evidence="3" key="1">
    <citation type="journal article" date="2020" name="Phytopathology">
        <title>Genome sequence of the chestnut blight fungus Cryphonectria parasitica EP155: A fundamental resource for an archetypical invasive plant pathogen.</title>
        <authorList>
            <person name="Crouch J.A."/>
            <person name="Dawe A."/>
            <person name="Aerts A."/>
            <person name="Barry K."/>
            <person name="Churchill A.C.L."/>
            <person name="Grimwood J."/>
            <person name="Hillman B."/>
            <person name="Milgroom M.G."/>
            <person name="Pangilinan J."/>
            <person name="Smith M."/>
            <person name="Salamov A."/>
            <person name="Schmutz J."/>
            <person name="Yadav J."/>
            <person name="Grigoriev I.V."/>
            <person name="Nuss D."/>
        </authorList>
    </citation>
    <scope>NUCLEOTIDE SEQUENCE</scope>
    <source>
        <strain evidence="3">EP155</strain>
    </source>
</reference>
<dbReference type="PANTHER" id="PTHR30466">
    <property type="entry name" value="FLAVIN REDUCTASE"/>
    <property type="match status" value="1"/>
</dbReference>
<dbReference type="GO" id="GO:0042602">
    <property type="term" value="F:riboflavin reductase (NADPH) activity"/>
    <property type="evidence" value="ECO:0007669"/>
    <property type="project" value="TreeGrafter"/>
</dbReference>
<keyword evidence="4" id="KW-1185">Reference proteome</keyword>
<dbReference type="Gene3D" id="2.30.110.10">
    <property type="entry name" value="Electron Transport, Fmn-binding Protein, Chain A"/>
    <property type="match status" value="1"/>
</dbReference>
<proteinExistence type="predicted"/>
<evidence type="ECO:0000313" key="3">
    <source>
        <dbReference type="EMBL" id="KAF3760162.1"/>
    </source>
</evidence>
<organism evidence="3 4">
    <name type="scientific">Cryphonectria parasitica (strain ATCC 38755 / EP155)</name>
    <dbReference type="NCBI Taxonomy" id="660469"/>
    <lineage>
        <taxon>Eukaryota</taxon>
        <taxon>Fungi</taxon>
        <taxon>Dikarya</taxon>
        <taxon>Ascomycota</taxon>
        <taxon>Pezizomycotina</taxon>
        <taxon>Sordariomycetes</taxon>
        <taxon>Sordariomycetidae</taxon>
        <taxon>Diaporthales</taxon>
        <taxon>Cryphonectriaceae</taxon>
        <taxon>Cryphonectria-Endothia species complex</taxon>
        <taxon>Cryphonectria</taxon>
    </lineage>
</organism>